<gene>
    <name evidence="1" type="ORF">P5673_023756</name>
</gene>
<reference evidence="1" key="1">
    <citation type="journal article" date="2023" name="G3 (Bethesda)">
        <title>Whole genome assembly and annotation of the endangered Caribbean coral Acropora cervicornis.</title>
        <authorList>
            <person name="Selwyn J.D."/>
            <person name="Vollmer S.V."/>
        </authorList>
    </citation>
    <scope>NUCLEOTIDE SEQUENCE</scope>
    <source>
        <strain evidence="1">K2</strain>
    </source>
</reference>
<proteinExistence type="predicted"/>
<evidence type="ECO:0000313" key="1">
    <source>
        <dbReference type="EMBL" id="KAK2554787.1"/>
    </source>
</evidence>
<dbReference type="Proteomes" id="UP001249851">
    <property type="component" value="Unassembled WGS sequence"/>
</dbReference>
<organism evidence="1 2">
    <name type="scientific">Acropora cervicornis</name>
    <name type="common">Staghorn coral</name>
    <dbReference type="NCBI Taxonomy" id="6130"/>
    <lineage>
        <taxon>Eukaryota</taxon>
        <taxon>Metazoa</taxon>
        <taxon>Cnidaria</taxon>
        <taxon>Anthozoa</taxon>
        <taxon>Hexacorallia</taxon>
        <taxon>Scleractinia</taxon>
        <taxon>Astrocoeniina</taxon>
        <taxon>Acroporidae</taxon>
        <taxon>Acropora</taxon>
    </lineage>
</organism>
<protein>
    <submittedName>
        <fullName evidence="1">Uncharacterized protein</fullName>
    </submittedName>
</protein>
<reference evidence="1" key="2">
    <citation type="journal article" date="2023" name="Science">
        <title>Genomic signatures of disease resistance in endangered staghorn corals.</title>
        <authorList>
            <person name="Vollmer S.V."/>
            <person name="Selwyn J.D."/>
            <person name="Despard B.A."/>
            <person name="Roesel C.L."/>
        </authorList>
    </citation>
    <scope>NUCLEOTIDE SEQUENCE</scope>
    <source>
        <strain evidence="1">K2</strain>
    </source>
</reference>
<keyword evidence="2" id="KW-1185">Reference proteome</keyword>
<comment type="caution">
    <text evidence="1">The sequence shown here is derived from an EMBL/GenBank/DDBJ whole genome shotgun (WGS) entry which is preliminary data.</text>
</comment>
<sequence>MGARPQGSAPSLLGIYSEESAAGAAIIGCSRKGILYPQFLIQRSTRDALVDYLQASVMTQYNK</sequence>
<name>A0AAD9Q4T9_ACRCE</name>
<evidence type="ECO:0000313" key="2">
    <source>
        <dbReference type="Proteomes" id="UP001249851"/>
    </source>
</evidence>
<dbReference type="EMBL" id="JARQWQ010000067">
    <property type="protein sequence ID" value="KAK2554787.1"/>
    <property type="molecule type" value="Genomic_DNA"/>
</dbReference>
<accession>A0AAD9Q4T9</accession>
<dbReference type="AlphaFoldDB" id="A0AAD9Q4T9"/>